<dbReference type="eggNOG" id="ENOG502TA37">
    <property type="taxonomic scope" value="Eukaryota"/>
</dbReference>
<dbReference type="Proteomes" id="UP000014254">
    <property type="component" value="Unassembled WGS sequence"/>
</dbReference>
<dbReference type="VEuPathDB" id="FungiDB:HMPREF1544_02078"/>
<organism evidence="1 2">
    <name type="scientific">Mucor circinelloides f. circinelloides (strain 1006PhL)</name>
    <name type="common">Mucormycosis agent</name>
    <name type="synonym">Calyptromyces circinelloides</name>
    <dbReference type="NCBI Taxonomy" id="1220926"/>
    <lineage>
        <taxon>Eukaryota</taxon>
        <taxon>Fungi</taxon>
        <taxon>Fungi incertae sedis</taxon>
        <taxon>Mucoromycota</taxon>
        <taxon>Mucoromycotina</taxon>
        <taxon>Mucoromycetes</taxon>
        <taxon>Mucorales</taxon>
        <taxon>Mucorineae</taxon>
        <taxon>Mucoraceae</taxon>
        <taxon>Mucor</taxon>
    </lineage>
</organism>
<name>S2JM18_MUCC1</name>
<keyword evidence="2" id="KW-1185">Reference proteome</keyword>
<gene>
    <name evidence="1" type="ORF">HMPREF1544_02078</name>
</gene>
<dbReference type="AlphaFoldDB" id="S2JM18"/>
<dbReference type="EMBL" id="KE123913">
    <property type="protein sequence ID" value="EPB91009.1"/>
    <property type="molecule type" value="Genomic_DNA"/>
</dbReference>
<dbReference type="InParanoid" id="S2JM18"/>
<dbReference type="OrthoDB" id="2277358at2759"/>
<proteinExistence type="predicted"/>
<sequence>MDSKKLEILVLETSGSLENNDKVEINFDHHKAIFGALAMLKTTAGEFRLASVRTFQYLKLSFVHAAESEIHLWSIRFRQNECYELWRECSLEVKPLFEDRVGFVPALIQFFWNMKVARLLM</sequence>
<evidence type="ECO:0000313" key="2">
    <source>
        <dbReference type="Proteomes" id="UP000014254"/>
    </source>
</evidence>
<protein>
    <submittedName>
        <fullName evidence="1">Uncharacterized protein</fullName>
    </submittedName>
</protein>
<dbReference type="OMA" id="YELWREC"/>
<evidence type="ECO:0000313" key="1">
    <source>
        <dbReference type="EMBL" id="EPB91009.1"/>
    </source>
</evidence>
<accession>S2JM18</accession>
<reference evidence="2" key="1">
    <citation type="submission" date="2013-05" db="EMBL/GenBank/DDBJ databases">
        <title>The Genome sequence of Mucor circinelloides f. circinelloides 1006PhL.</title>
        <authorList>
            <consortium name="The Broad Institute Genomics Platform"/>
            <person name="Cuomo C."/>
            <person name="Earl A."/>
            <person name="Findley K."/>
            <person name="Lee S.C."/>
            <person name="Walker B."/>
            <person name="Young S."/>
            <person name="Zeng Q."/>
            <person name="Gargeya S."/>
            <person name="Fitzgerald M."/>
            <person name="Haas B."/>
            <person name="Abouelleil A."/>
            <person name="Allen A.W."/>
            <person name="Alvarado L."/>
            <person name="Arachchi H.M."/>
            <person name="Berlin A.M."/>
            <person name="Chapman S.B."/>
            <person name="Gainer-Dewar J."/>
            <person name="Goldberg J."/>
            <person name="Griggs A."/>
            <person name="Gujja S."/>
            <person name="Hansen M."/>
            <person name="Howarth C."/>
            <person name="Imamovic A."/>
            <person name="Ireland A."/>
            <person name="Larimer J."/>
            <person name="McCowan C."/>
            <person name="Murphy C."/>
            <person name="Pearson M."/>
            <person name="Poon T.W."/>
            <person name="Priest M."/>
            <person name="Roberts A."/>
            <person name="Saif S."/>
            <person name="Shea T."/>
            <person name="Sisk P."/>
            <person name="Sykes S."/>
            <person name="Wortman J."/>
            <person name="Nusbaum C."/>
            <person name="Birren B."/>
        </authorList>
    </citation>
    <scope>NUCLEOTIDE SEQUENCE [LARGE SCALE GENOMIC DNA]</scope>
    <source>
        <strain evidence="2">1006PhL</strain>
    </source>
</reference>